<keyword evidence="3" id="KW-1185">Reference proteome</keyword>
<evidence type="ECO:0000313" key="2">
    <source>
        <dbReference type="EMBL" id="CAJ1373690.1"/>
    </source>
</evidence>
<gene>
    <name evidence="2" type="ORF">EVOR1521_LOCUS3439</name>
</gene>
<keyword evidence="1" id="KW-0732">Signal</keyword>
<dbReference type="AlphaFoldDB" id="A0AA36HRY5"/>
<reference evidence="2" key="1">
    <citation type="submission" date="2023-08" db="EMBL/GenBank/DDBJ databases">
        <authorList>
            <person name="Chen Y."/>
            <person name="Shah S."/>
            <person name="Dougan E. K."/>
            <person name="Thang M."/>
            <person name="Chan C."/>
        </authorList>
    </citation>
    <scope>NUCLEOTIDE SEQUENCE</scope>
</reference>
<protein>
    <submittedName>
        <fullName evidence="2">Uncharacterized protein</fullName>
    </submittedName>
</protein>
<feature type="chain" id="PRO_5041333711" evidence="1">
    <location>
        <begin position="26"/>
        <end position="457"/>
    </location>
</feature>
<name>A0AA36HRY5_9DINO</name>
<sequence>MGAGPSLRQAAAGLCLALSLQGCGQEKSSCAKNDATCEELRVLRKTLGTCNGTSDLFAGLPQLRSVSASCAAVEFHYAKDLAKVYIYGLVAKDAEFSAEWGEGQKPLALGRAKSSSSTVRRYRALMQKLPPGKPFEVKLADQADAKFGGLTFSCASTPQVTQSVRQQVAAPFNVQLHRTDPRVNVKKQEDSVCIDLHWSHPQPSLRMLPEDAYFRILTQYEGEEVKKFCEDKIGQVRRNCGVPTAHTGESYSTICGLWPKRRVTFTVEAFNCDGGYAFANASAVLPPAAPVFTASLITTPGSQETSAGFWPKVVIDWIPQHHPLIQGHAIYLALTGIGAMKLLCWIPLDRKLGKGHLQLPIQQKNHTHARDAAMLHDYLERYKVHQEQQVLVATRSSANNSRGEILESPVSAYSLKDWLIMERYVKCLTSFGAANPSYVSRPVQLSWTEEQSMMLYD</sequence>
<dbReference type="Proteomes" id="UP001178507">
    <property type="component" value="Unassembled WGS sequence"/>
</dbReference>
<feature type="signal peptide" evidence="1">
    <location>
        <begin position="1"/>
        <end position="25"/>
    </location>
</feature>
<dbReference type="EMBL" id="CAUJNA010000209">
    <property type="protein sequence ID" value="CAJ1373690.1"/>
    <property type="molecule type" value="Genomic_DNA"/>
</dbReference>
<organism evidence="2 3">
    <name type="scientific">Effrenium voratum</name>
    <dbReference type="NCBI Taxonomy" id="2562239"/>
    <lineage>
        <taxon>Eukaryota</taxon>
        <taxon>Sar</taxon>
        <taxon>Alveolata</taxon>
        <taxon>Dinophyceae</taxon>
        <taxon>Suessiales</taxon>
        <taxon>Symbiodiniaceae</taxon>
        <taxon>Effrenium</taxon>
    </lineage>
</organism>
<evidence type="ECO:0000313" key="3">
    <source>
        <dbReference type="Proteomes" id="UP001178507"/>
    </source>
</evidence>
<comment type="caution">
    <text evidence="2">The sequence shown here is derived from an EMBL/GenBank/DDBJ whole genome shotgun (WGS) entry which is preliminary data.</text>
</comment>
<proteinExistence type="predicted"/>
<accession>A0AA36HRY5</accession>
<evidence type="ECO:0000256" key="1">
    <source>
        <dbReference type="SAM" id="SignalP"/>
    </source>
</evidence>